<evidence type="ECO:0000313" key="2">
    <source>
        <dbReference type="Proteomes" id="UP000789920"/>
    </source>
</evidence>
<comment type="caution">
    <text evidence="1">The sequence shown here is derived from an EMBL/GenBank/DDBJ whole genome shotgun (WGS) entry which is preliminary data.</text>
</comment>
<accession>A0ACA9RXZ4</accession>
<proteinExistence type="predicted"/>
<gene>
    <name evidence="1" type="ORF">RPERSI_LOCUS24091</name>
</gene>
<keyword evidence="2" id="KW-1185">Reference proteome</keyword>
<feature type="non-terminal residue" evidence="1">
    <location>
        <position position="107"/>
    </location>
</feature>
<organism evidence="1 2">
    <name type="scientific">Racocetra persica</name>
    <dbReference type="NCBI Taxonomy" id="160502"/>
    <lineage>
        <taxon>Eukaryota</taxon>
        <taxon>Fungi</taxon>
        <taxon>Fungi incertae sedis</taxon>
        <taxon>Mucoromycota</taxon>
        <taxon>Glomeromycotina</taxon>
        <taxon>Glomeromycetes</taxon>
        <taxon>Diversisporales</taxon>
        <taxon>Gigasporaceae</taxon>
        <taxon>Racocetra</taxon>
    </lineage>
</organism>
<protein>
    <submittedName>
        <fullName evidence="1">12123_t:CDS:1</fullName>
    </submittedName>
</protein>
<reference evidence="1" key="1">
    <citation type="submission" date="2021-06" db="EMBL/GenBank/DDBJ databases">
        <authorList>
            <person name="Kallberg Y."/>
            <person name="Tangrot J."/>
            <person name="Rosling A."/>
        </authorList>
    </citation>
    <scope>NUCLEOTIDE SEQUENCE</scope>
    <source>
        <strain evidence="1">MA461A</strain>
    </source>
</reference>
<evidence type="ECO:0000313" key="1">
    <source>
        <dbReference type="EMBL" id="CAG8814871.1"/>
    </source>
</evidence>
<dbReference type="EMBL" id="CAJVQC010076665">
    <property type="protein sequence ID" value="CAG8814871.1"/>
    <property type="molecule type" value="Genomic_DNA"/>
</dbReference>
<dbReference type="Proteomes" id="UP000789920">
    <property type="component" value="Unassembled WGS sequence"/>
</dbReference>
<name>A0ACA9RXZ4_9GLOM</name>
<sequence>MSTHDSHQLSSYNSDSLSWANEDELNESNELNELNTSNIPEDVHNLDAESGSSSPDQLPSSGVTVTNSLDRIREKVGYGLILSEIKLKKKIYCKVIVTDKDGLEKEC</sequence>